<feature type="compositionally biased region" description="Basic residues" evidence="2">
    <location>
        <begin position="25"/>
        <end position="34"/>
    </location>
</feature>
<dbReference type="FunCoup" id="A0A200R9Y5">
    <property type="interactions" value="916"/>
</dbReference>
<dbReference type="AlphaFoldDB" id="A0A200R9Y5"/>
<accession>A0A200R9Y5</accession>
<dbReference type="EMBL" id="MVGT01000185">
    <property type="protein sequence ID" value="OVA19532.1"/>
    <property type="molecule type" value="Genomic_DNA"/>
</dbReference>
<evidence type="ECO:0008006" key="5">
    <source>
        <dbReference type="Google" id="ProtNLM"/>
    </source>
</evidence>
<feature type="compositionally biased region" description="Basic and acidic residues" evidence="2">
    <location>
        <begin position="35"/>
        <end position="52"/>
    </location>
</feature>
<dbReference type="PANTHER" id="PTHR47587">
    <property type="entry name" value="OS05G0103500 PROTEIN"/>
    <property type="match status" value="1"/>
</dbReference>
<evidence type="ECO:0000313" key="4">
    <source>
        <dbReference type="Proteomes" id="UP000195402"/>
    </source>
</evidence>
<dbReference type="OMA" id="CARRVKQ"/>
<sequence>MGESFTLQISSSLVSQLAGNEDKSKKKTKKPKPKIPREKLKKQTSDSFETHKGTTTASAGWPLQPPLFLPIQPAPTQVANEELDAIRSVLKESERVVERLQKQEENMVQEVTQKAKELHDKEFKLPYQKPIPCLKEQESCLECYKENAKDPLKCAQVVSRFAECARIVRQQREARVPPYLFLCPVYRQMFWLRAEANCYAIGIAQQLPPQKIHHLPLPSHAPF</sequence>
<dbReference type="InParanoid" id="A0A200R9Y5"/>
<feature type="region of interest" description="Disordered" evidence="2">
    <location>
        <begin position="16"/>
        <end position="66"/>
    </location>
</feature>
<keyword evidence="4" id="KW-1185">Reference proteome</keyword>
<comment type="caution">
    <text evidence="3">The sequence shown here is derived from an EMBL/GenBank/DDBJ whole genome shotgun (WGS) entry which is preliminary data.</text>
</comment>
<evidence type="ECO:0000313" key="3">
    <source>
        <dbReference type="EMBL" id="OVA19532.1"/>
    </source>
</evidence>
<feature type="coiled-coil region" evidence="1">
    <location>
        <begin position="83"/>
        <end position="121"/>
    </location>
</feature>
<dbReference type="PANTHER" id="PTHR47587:SF2">
    <property type="entry name" value="OS05G0103500 PROTEIN"/>
    <property type="match status" value="1"/>
</dbReference>
<dbReference type="STRING" id="56857.A0A200R9Y5"/>
<reference evidence="3 4" key="1">
    <citation type="journal article" date="2017" name="Mol. Plant">
        <title>The Genome of Medicinal Plant Macleaya cordata Provides New Insights into Benzylisoquinoline Alkaloids Metabolism.</title>
        <authorList>
            <person name="Liu X."/>
            <person name="Liu Y."/>
            <person name="Huang P."/>
            <person name="Ma Y."/>
            <person name="Qing Z."/>
            <person name="Tang Q."/>
            <person name="Cao H."/>
            <person name="Cheng P."/>
            <person name="Zheng Y."/>
            <person name="Yuan Z."/>
            <person name="Zhou Y."/>
            <person name="Liu J."/>
            <person name="Tang Z."/>
            <person name="Zhuo Y."/>
            <person name="Zhang Y."/>
            <person name="Yu L."/>
            <person name="Huang J."/>
            <person name="Yang P."/>
            <person name="Peng Q."/>
            <person name="Zhang J."/>
            <person name="Jiang W."/>
            <person name="Zhang Z."/>
            <person name="Lin K."/>
            <person name="Ro D.K."/>
            <person name="Chen X."/>
            <person name="Xiong X."/>
            <person name="Shang Y."/>
            <person name="Huang S."/>
            <person name="Zeng J."/>
        </authorList>
    </citation>
    <scope>NUCLEOTIDE SEQUENCE [LARGE SCALE GENOMIC DNA]</scope>
    <source>
        <strain evidence="4">cv. BLH2017</strain>
        <tissue evidence="3">Root</tissue>
    </source>
</reference>
<dbReference type="Proteomes" id="UP000195402">
    <property type="component" value="Unassembled WGS sequence"/>
</dbReference>
<protein>
    <recommendedName>
        <fullName evidence="5">Cysteine alpha-hairpin motif superfamily</fullName>
    </recommendedName>
</protein>
<name>A0A200R9Y5_MACCD</name>
<proteinExistence type="predicted"/>
<dbReference type="OrthoDB" id="70030at2759"/>
<gene>
    <name evidence="3" type="ORF">BVC80_9051g26</name>
</gene>
<evidence type="ECO:0000256" key="2">
    <source>
        <dbReference type="SAM" id="MobiDB-lite"/>
    </source>
</evidence>
<evidence type="ECO:0000256" key="1">
    <source>
        <dbReference type="SAM" id="Coils"/>
    </source>
</evidence>
<keyword evidence="1" id="KW-0175">Coiled coil</keyword>
<organism evidence="3 4">
    <name type="scientific">Macleaya cordata</name>
    <name type="common">Five-seeded plume-poppy</name>
    <name type="synonym">Bocconia cordata</name>
    <dbReference type="NCBI Taxonomy" id="56857"/>
    <lineage>
        <taxon>Eukaryota</taxon>
        <taxon>Viridiplantae</taxon>
        <taxon>Streptophyta</taxon>
        <taxon>Embryophyta</taxon>
        <taxon>Tracheophyta</taxon>
        <taxon>Spermatophyta</taxon>
        <taxon>Magnoliopsida</taxon>
        <taxon>Ranunculales</taxon>
        <taxon>Papaveraceae</taxon>
        <taxon>Papaveroideae</taxon>
        <taxon>Macleaya</taxon>
    </lineage>
</organism>